<keyword evidence="3" id="KW-1185">Reference proteome</keyword>
<dbReference type="PANTHER" id="PTHR33395">
    <property type="entry name" value="TRANSCRIPTASE, PUTATIVE-RELATED-RELATED"/>
    <property type="match status" value="1"/>
</dbReference>
<reference evidence="3" key="1">
    <citation type="submission" date="2017-11" db="EMBL/GenBank/DDBJ databases">
        <authorList>
            <person name="Lima N.C."/>
            <person name="Parody-Merino A.M."/>
            <person name="Battley P.F."/>
            <person name="Fidler A.E."/>
            <person name="Prosdocimi F."/>
        </authorList>
    </citation>
    <scope>NUCLEOTIDE SEQUENCE [LARGE SCALE GENOMIC DNA]</scope>
</reference>
<sequence length="132" mass="15109">MNKELLDKLRIKKEAYSGWKQGWVDWAEYKETVRVARNQIKQAKAQAELNLARDIKNNKKKFYRYVRDKGKTGEVVGPLQKETGDLVTQDMDKAELPNNFFASVFTGKGSNRTAQVTEDKNRGSANEELPTV</sequence>
<evidence type="ECO:0000313" key="2">
    <source>
        <dbReference type="EMBL" id="PKU40245.1"/>
    </source>
</evidence>
<dbReference type="PANTHER" id="PTHR33395:SF22">
    <property type="entry name" value="REVERSE TRANSCRIPTASE DOMAIN-CONTAINING PROTEIN"/>
    <property type="match status" value="1"/>
</dbReference>
<dbReference type="GO" id="GO:0061343">
    <property type="term" value="P:cell adhesion involved in heart morphogenesis"/>
    <property type="evidence" value="ECO:0007669"/>
    <property type="project" value="TreeGrafter"/>
</dbReference>
<dbReference type="Proteomes" id="UP000233556">
    <property type="component" value="Unassembled WGS sequence"/>
</dbReference>
<evidence type="ECO:0000256" key="1">
    <source>
        <dbReference type="SAM" id="MobiDB-lite"/>
    </source>
</evidence>
<dbReference type="OrthoDB" id="416454at2759"/>
<dbReference type="AlphaFoldDB" id="A0A2I0U2J8"/>
<protein>
    <recommendedName>
        <fullName evidence="4">Rna-directed dna polymerase from mobile element jockey-like</fullName>
    </recommendedName>
</protein>
<proteinExistence type="predicted"/>
<name>A0A2I0U2J8_LIMLA</name>
<dbReference type="GO" id="GO:0007508">
    <property type="term" value="P:larval heart development"/>
    <property type="evidence" value="ECO:0007669"/>
    <property type="project" value="TreeGrafter"/>
</dbReference>
<feature type="region of interest" description="Disordered" evidence="1">
    <location>
        <begin position="111"/>
        <end position="132"/>
    </location>
</feature>
<dbReference type="EMBL" id="KZ506308">
    <property type="protein sequence ID" value="PKU40245.1"/>
    <property type="molecule type" value="Genomic_DNA"/>
</dbReference>
<evidence type="ECO:0008006" key="4">
    <source>
        <dbReference type="Google" id="ProtNLM"/>
    </source>
</evidence>
<organism evidence="2 3">
    <name type="scientific">Limosa lapponica baueri</name>
    <dbReference type="NCBI Taxonomy" id="1758121"/>
    <lineage>
        <taxon>Eukaryota</taxon>
        <taxon>Metazoa</taxon>
        <taxon>Chordata</taxon>
        <taxon>Craniata</taxon>
        <taxon>Vertebrata</taxon>
        <taxon>Euteleostomi</taxon>
        <taxon>Archelosauria</taxon>
        <taxon>Archosauria</taxon>
        <taxon>Dinosauria</taxon>
        <taxon>Saurischia</taxon>
        <taxon>Theropoda</taxon>
        <taxon>Coelurosauria</taxon>
        <taxon>Aves</taxon>
        <taxon>Neognathae</taxon>
        <taxon>Neoaves</taxon>
        <taxon>Charadriiformes</taxon>
        <taxon>Scolopacidae</taxon>
        <taxon>Limosa</taxon>
    </lineage>
</organism>
<dbReference type="GO" id="GO:0031012">
    <property type="term" value="C:extracellular matrix"/>
    <property type="evidence" value="ECO:0007669"/>
    <property type="project" value="TreeGrafter"/>
</dbReference>
<gene>
    <name evidence="2" type="ORF">llap_9450</name>
</gene>
<reference evidence="3" key="2">
    <citation type="submission" date="2017-12" db="EMBL/GenBank/DDBJ databases">
        <title>Genome sequence of the Bar-tailed Godwit (Limosa lapponica baueri).</title>
        <authorList>
            <person name="Lima N.C.B."/>
            <person name="Parody-Merino A.M."/>
            <person name="Battley P.F."/>
            <person name="Fidler A.E."/>
            <person name="Prosdocimi F."/>
        </authorList>
    </citation>
    <scope>NUCLEOTIDE SEQUENCE [LARGE SCALE GENOMIC DNA]</scope>
</reference>
<evidence type="ECO:0000313" key="3">
    <source>
        <dbReference type="Proteomes" id="UP000233556"/>
    </source>
</evidence>
<accession>A0A2I0U2J8</accession>